<keyword evidence="2" id="KW-1185">Reference proteome</keyword>
<evidence type="ECO:0000313" key="1">
    <source>
        <dbReference type="EnsemblPlants" id="ONIVA07G10420.1"/>
    </source>
</evidence>
<dbReference type="HOGENOM" id="CLU_2964684_0_0_1"/>
<dbReference type="Proteomes" id="UP000006591">
    <property type="component" value="Chromosome 7"/>
</dbReference>
<dbReference type="EnsemblPlants" id="ONIVA07G10420.1">
    <property type="protein sequence ID" value="ONIVA07G10420.1"/>
    <property type="gene ID" value="ONIVA07G10420"/>
</dbReference>
<name>A0A0E0HZU2_ORYNI</name>
<reference evidence="1" key="2">
    <citation type="submission" date="2018-04" db="EMBL/GenBank/DDBJ databases">
        <title>OnivRS2 (Oryza nivara Reference Sequence Version 2).</title>
        <authorList>
            <person name="Zhang J."/>
            <person name="Kudrna D."/>
            <person name="Lee S."/>
            <person name="Talag J."/>
            <person name="Rajasekar S."/>
            <person name="Welchert J."/>
            <person name="Hsing Y.-I."/>
            <person name="Wing R.A."/>
        </authorList>
    </citation>
    <scope>NUCLEOTIDE SEQUENCE [LARGE SCALE GENOMIC DNA]</scope>
    <source>
        <strain evidence="1">SL10</strain>
    </source>
</reference>
<dbReference type="AlphaFoldDB" id="A0A0E0HZU2"/>
<evidence type="ECO:0000313" key="2">
    <source>
        <dbReference type="Proteomes" id="UP000006591"/>
    </source>
</evidence>
<reference evidence="1" key="1">
    <citation type="submission" date="2015-04" db="UniProtKB">
        <authorList>
            <consortium name="EnsemblPlants"/>
        </authorList>
    </citation>
    <scope>IDENTIFICATION</scope>
    <source>
        <strain evidence="1">SL10</strain>
    </source>
</reference>
<proteinExistence type="predicted"/>
<dbReference type="Gramene" id="ONIVA07G10420.1">
    <property type="protein sequence ID" value="ONIVA07G10420.1"/>
    <property type="gene ID" value="ONIVA07G10420"/>
</dbReference>
<sequence>MWLREDKDGELREETGNWKNRFVSPCFLVDDQQMIKFMVDGKCNQLEIKWLAFAFDQEM</sequence>
<organism evidence="1">
    <name type="scientific">Oryza nivara</name>
    <name type="common">Indian wild rice</name>
    <name type="synonym">Oryza sativa f. spontanea</name>
    <dbReference type="NCBI Taxonomy" id="4536"/>
    <lineage>
        <taxon>Eukaryota</taxon>
        <taxon>Viridiplantae</taxon>
        <taxon>Streptophyta</taxon>
        <taxon>Embryophyta</taxon>
        <taxon>Tracheophyta</taxon>
        <taxon>Spermatophyta</taxon>
        <taxon>Magnoliopsida</taxon>
        <taxon>Liliopsida</taxon>
        <taxon>Poales</taxon>
        <taxon>Poaceae</taxon>
        <taxon>BOP clade</taxon>
        <taxon>Oryzoideae</taxon>
        <taxon>Oryzeae</taxon>
        <taxon>Oryzinae</taxon>
        <taxon>Oryza</taxon>
    </lineage>
</organism>
<protein>
    <submittedName>
        <fullName evidence="1">Uncharacterized protein</fullName>
    </submittedName>
</protein>
<accession>A0A0E0HZU2</accession>
<dbReference type="OMA" id="MWLREDK"/>